<evidence type="ECO:0000256" key="1">
    <source>
        <dbReference type="SAM" id="Phobius"/>
    </source>
</evidence>
<evidence type="ECO:0008006" key="4">
    <source>
        <dbReference type="Google" id="ProtNLM"/>
    </source>
</evidence>
<name>A0A069R9S4_PEPLI</name>
<accession>A0A069R9S4</accession>
<dbReference type="RefSeq" id="WP_038267651.1">
    <property type="nucleotide sequence ID" value="NZ_FSRH01000004.1"/>
</dbReference>
<keyword evidence="1" id="KW-0812">Transmembrane</keyword>
<dbReference type="NCBIfam" id="TIGR02532">
    <property type="entry name" value="IV_pilin_GFxxxE"/>
    <property type="match status" value="1"/>
</dbReference>
<dbReference type="STRING" id="1121324.CLIT_23c00910"/>
<dbReference type="AlphaFoldDB" id="A0A069R9S4"/>
<feature type="transmembrane region" description="Helical" evidence="1">
    <location>
        <begin position="6"/>
        <end position="30"/>
    </location>
</feature>
<keyword evidence="1" id="KW-0472">Membrane</keyword>
<sequence length="138" mass="15354">MKSKGFTLIEVVLAVTILSLMGFAVLNLFMSATKTNNDVKRKIKASYIAQQIMEKEKAEKSKKPSEGEMKYYTADGVKIEVEDIGATSGYLAGVEYKKLERGDGDPGEMQGLYEVHIKVYFNGKQVESISSLSRKDKD</sequence>
<comment type="caution">
    <text evidence="2">The sequence shown here is derived from an EMBL/GenBank/DDBJ whole genome shotgun (WGS) entry which is preliminary data.</text>
</comment>
<dbReference type="Proteomes" id="UP000027946">
    <property type="component" value="Unassembled WGS sequence"/>
</dbReference>
<evidence type="ECO:0000313" key="3">
    <source>
        <dbReference type="Proteomes" id="UP000027946"/>
    </source>
</evidence>
<protein>
    <recommendedName>
        <fullName evidence="4">Prepilin-type N-terminal cleavage/methylation domain-containing protein</fullName>
    </recommendedName>
</protein>
<dbReference type="OrthoDB" id="1937102at2"/>
<evidence type="ECO:0000313" key="2">
    <source>
        <dbReference type="EMBL" id="KDR93819.1"/>
    </source>
</evidence>
<dbReference type="Pfam" id="PF07963">
    <property type="entry name" value="N_methyl"/>
    <property type="match status" value="1"/>
</dbReference>
<proteinExistence type="predicted"/>
<dbReference type="EMBL" id="JJMM01000026">
    <property type="protein sequence ID" value="KDR93819.1"/>
    <property type="molecule type" value="Genomic_DNA"/>
</dbReference>
<dbReference type="InterPro" id="IPR012902">
    <property type="entry name" value="N_methyl_site"/>
</dbReference>
<reference evidence="2 3" key="1">
    <citation type="submission" date="2014-03" db="EMBL/GenBank/DDBJ databases">
        <title>Genome sequence of Clostridium litorale W6, DSM 5388.</title>
        <authorList>
            <person name="Poehlein A."/>
            <person name="Jagirdar A."/>
            <person name="Khonsari B."/>
            <person name="Chibani C.M."/>
            <person name="Gutierrez Gutierrez D.A."/>
            <person name="Davydova E."/>
            <person name="Alghaithi H.S."/>
            <person name="Nair K.P."/>
            <person name="Dhamotharan K."/>
            <person name="Chandran L."/>
            <person name="G W."/>
            <person name="Daniel R."/>
        </authorList>
    </citation>
    <scope>NUCLEOTIDE SEQUENCE [LARGE SCALE GENOMIC DNA]</scope>
    <source>
        <strain evidence="2 3">W6</strain>
    </source>
</reference>
<gene>
    <name evidence="2" type="ORF">CLIT_23c00910</name>
</gene>
<keyword evidence="1" id="KW-1133">Transmembrane helix</keyword>
<organism evidence="2 3">
    <name type="scientific">Peptoclostridium litorale DSM 5388</name>
    <dbReference type="NCBI Taxonomy" id="1121324"/>
    <lineage>
        <taxon>Bacteria</taxon>
        <taxon>Bacillati</taxon>
        <taxon>Bacillota</taxon>
        <taxon>Clostridia</taxon>
        <taxon>Peptostreptococcales</taxon>
        <taxon>Peptoclostridiaceae</taxon>
        <taxon>Peptoclostridium</taxon>
    </lineage>
</organism>
<dbReference type="PROSITE" id="PS00409">
    <property type="entry name" value="PROKAR_NTER_METHYL"/>
    <property type="match status" value="1"/>
</dbReference>
<dbReference type="eggNOG" id="ENOG50347E6">
    <property type="taxonomic scope" value="Bacteria"/>
</dbReference>
<keyword evidence="3" id="KW-1185">Reference proteome</keyword>